<keyword evidence="1" id="KW-1185">Reference proteome</keyword>
<sequence>MPFGRGLKNRAAGRSIRENTVYHANWINGKQCVALKISNYDYVRERNAFTYFNKIDDNERNHIIKMYERVKKRTVKQKYKGFREDILLRIIRGAARALEQFHNREEMFLF</sequence>
<reference evidence="2" key="1">
    <citation type="submission" date="2016-11" db="UniProtKB">
        <authorList>
            <consortium name="WormBaseParasite"/>
        </authorList>
    </citation>
    <scope>IDENTIFICATION</scope>
</reference>
<proteinExistence type="predicted"/>
<dbReference type="AlphaFoldDB" id="A0A1I8BNG4"/>
<dbReference type="Proteomes" id="UP000095281">
    <property type="component" value="Unplaced"/>
</dbReference>
<organism evidence="1 2">
    <name type="scientific">Meloidogyne hapla</name>
    <name type="common">Root-knot nematode worm</name>
    <dbReference type="NCBI Taxonomy" id="6305"/>
    <lineage>
        <taxon>Eukaryota</taxon>
        <taxon>Metazoa</taxon>
        <taxon>Ecdysozoa</taxon>
        <taxon>Nematoda</taxon>
        <taxon>Chromadorea</taxon>
        <taxon>Rhabditida</taxon>
        <taxon>Tylenchina</taxon>
        <taxon>Tylenchomorpha</taxon>
        <taxon>Tylenchoidea</taxon>
        <taxon>Meloidogynidae</taxon>
        <taxon>Meloidogyninae</taxon>
        <taxon>Meloidogyne</taxon>
    </lineage>
</organism>
<dbReference type="SUPFAM" id="SSF56112">
    <property type="entry name" value="Protein kinase-like (PK-like)"/>
    <property type="match status" value="1"/>
</dbReference>
<name>A0A1I8BNG4_MELHA</name>
<protein>
    <submittedName>
        <fullName evidence="2">Transposase</fullName>
    </submittedName>
</protein>
<accession>A0A1I8BNG4</accession>
<dbReference type="WBParaSite" id="MhA1_Contig365.frz3.gene9">
    <property type="protein sequence ID" value="MhA1_Contig365.frz3.gene9"/>
    <property type="gene ID" value="MhA1_Contig365.frz3.gene9"/>
</dbReference>
<evidence type="ECO:0000313" key="2">
    <source>
        <dbReference type="WBParaSite" id="MhA1_Contig365.frz3.gene9"/>
    </source>
</evidence>
<dbReference type="InterPro" id="IPR011009">
    <property type="entry name" value="Kinase-like_dom_sf"/>
</dbReference>
<evidence type="ECO:0000313" key="1">
    <source>
        <dbReference type="Proteomes" id="UP000095281"/>
    </source>
</evidence>